<feature type="signal peptide" evidence="1">
    <location>
        <begin position="1"/>
        <end position="21"/>
    </location>
</feature>
<accession>A0ABX2W4M0</accession>
<dbReference type="Proteomes" id="UP000078407">
    <property type="component" value="Unassembled WGS sequence"/>
</dbReference>
<keyword evidence="3" id="KW-1185">Reference proteome</keyword>
<protein>
    <recommendedName>
        <fullName evidence="4">Lipoprotein</fullName>
    </recommendedName>
</protein>
<name>A0ABX2W4M0_9ENTR</name>
<dbReference type="EMBL" id="LXEQ01000052">
    <property type="protein sequence ID" value="OAT25654.1"/>
    <property type="molecule type" value="Genomic_DNA"/>
</dbReference>
<dbReference type="PROSITE" id="PS51257">
    <property type="entry name" value="PROKAR_LIPOPROTEIN"/>
    <property type="match status" value="1"/>
</dbReference>
<evidence type="ECO:0008006" key="4">
    <source>
        <dbReference type="Google" id="ProtNLM"/>
    </source>
</evidence>
<organism evidence="2 3">
    <name type="scientific">Buttiauxella ferragutiae ATCC 51602</name>
    <dbReference type="NCBI Taxonomy" id="1354252"/>
    <lineage>
        <taxon>Bacteria</taxon>
        <taxon>Pseudomonadati</taxon>
        <taxon>Pseudomonadota</taxon>
        <taxon>Gammaproteobacteria</taxon>
        <taxon>Enterobacterales</taxon>
        <taxon>Enterobacteriaceae</taxon>
        <taxon>Buttiauxella</taxon>
    </lineage>
</organism>
<evidence type="ECO:0000313" key="2">
    <source>
        <dbReference type="EMBL" id="OAT25654.1"/>
    </source>
</evidence>
<reference evidence="2 3" key="1">
    <citation type="submission" date="2016-04" db="EMBL/GenBank/DDBJ databases">
        <title>ATOL: Assembling a taxonomically balanced genome-scale reconstruction of the evolutionary history of the Enterobacteriaceae.</title>
        <authorList>
            <person name="Plunkett G.III."/>
            <person name="Neeno-Eckwall E.C."/>
            <person name="Glasner J.D."/>
            <person name="Perna N.T."/>
        </authorList>
    </citation>
    <scope>NUCLEOTIDE SEQUENCE [LARGE SCALE GENOMIC DNA]</scope>
    <source>
        <strain evidence="2 3">ATCC 51602</strain>
    </source>
</reference>
<evidence type="ECO:0000256" key="1">
    <source>
        <dbReference type="SAM" id="SignalP"/>
    </source>
</evidence>
<dbReference type="RefSeq" id="WP_064547305.1">
    <property type="nucleotide sequence ID" value="NZ_LXEQ01000052.1"/>
</dbReference>
<evidence type="ECO:0000313" key="3">
    <source>
        <dbReference type="Proteomes" id="UP000078407"/>
    </source>
</evidence>
<proteinExistence type="predicted"/>
<gene>
    <name evidence="2" type="ORF">M976_03548</name>
</gene>
<feature type="chain" id="PRO_5047230127" description="Lipoprotein" evidence="1">
    <location>
        <begin position="22"/>
        <end position="115"/>
    </location>
</feature>
<keyword evidence="1" id="KW-0732">Signal</keyword>
<sequence length="115" mass="12612">MLKKFCVIAVTGVLVSGCASQNDLSPQEKKYQRVNAAAHQCAEEVKNKTIELTAKGMSTTVRWTTLQYVVTGSDGTENLRAVEYRTSTVLDNDVPGSAWKICMQNADALVPELKF</sequence>
<comment type="caution">
    <text evidence="2">The sequence shown here is derived from an EMBL/GenBank/DDBJ whole genome shotgun (WGS) entry which is preliminary data.</text>
</comment>